<organism evidence="2 3">
    <name type="scientific">Myodes glareolus</name>
    <name type="common">Bank vole</name>
    <name type="synonym">Clethrionomys glareolus</name>
    <dbReference type="NCBI Taxonomy" id="447135"/>
    <lineage>
        <taxon>Eukaryota</taxon>
        <taxon>Metazoa</taxon>
        <taxon>Chordata</taxon>
        <taxon>Craniata</taxon>
        <taxon>Vertebrata</taxon>
        <taxon>Euteleostomi</taxon>
        <taxon>Mammalia</taxon>
        <taxon>Eutheria</taxon>
        <taxon>Euarchontoglires</taxon>
        <taxon>Glires</taxon>
        <taxon>Rodentia</taxon>
        <taxon>Myomorpha</taxon>
        <taxon>Muroidea</taxon>
        <taxon>Cricetidae</taxon>
        <taxon>Arvicolinae</taxon>
        <taxon>Myodes</taxon>
    </lineage>
</organism>
<evidence type="ECO:0000313" key="2">
    <source>
        <dbReference type="EMBL" id="KAK7808635.1"/>
    </source>
</evidence>
<dbReference type="Proteomes" id="UP001488838">
    <property type="component" value="Unassembled WGS sequence"/>
</dbReference>
<reference evidence="2 3" key="1">
    <citation type="journal article" date="2023" name="bioRxiv">
        <title>Conserved and derived expression patterns and positive selection on dental genes reveal complex evolutionary context of ever-growing rodent molars.</title>
        <authorList>
            <person name="Calamari Z.T."/>
            <person name="Song A."/>
            <person name="Cohen E."/>
            <person name="Akter M."/>
            <person name="Roy R.D."/>
            <person name="Hallikas O."/>
            <person name="Christensen M.M."/>
            <person name="Li P."/>
            <person name="Marangoni P."/>
            <person name="Jernvall J."/>
            <person name="Klein O.D."/>
        </authorList>
    </citation>
    <scope>NUCLEOTIDE SEQUENCE [LARGE SCALE GENOMIC DNA]</scope>
    <source>
        <strain evidence="2">V071</strain>
    </source>
</reference>
<evidence type="ECO:0000256" key="1">
    <source>
        <dbReference type="SAM" id="MobiDB-lite"/>
    </source>
</evidence>
<comment type="caution">
    <text evidence="2">The sequence shown here is derived from an EMBL/GenBank/DDBJ whole genome shotgun (WGS) entry which is preliminary data.</text>
</comment>
<keyword evidence="3" id="KW-1185">Reference proteome</keyword>
<proteinExistence type="predicted"/>
<evidence type="ECO:0000313" key="3">
    <source>
        <dbReference type="Proteomes" id="UP001488838"/>
    </source>
</evidence>
<protein>
    <submittedName>
        <fullName evidence="2">Uncharacterized protein</fullName>
    </submittedName>
</protein>
<sequence length="76" mass="8600">MSMQLSGDHDSHISVAFSSLLFLIKKESHVRDKPDRNISLKNIVWKMSKGWPPSDATEETRGLLAGKELLHQGNRE</sequence>
<feature type="region of interest" description="Disordered" evidence="1">
    <location>
        <begin position="51"/>
        <end position="76"/>
    </location>
</feature>
<dbReference type="EMBL" id="JBBHLL010000234">
    <property type="protein sequence ID" value="KAK7808635.1"/>
    <property type="molecule type" value="Genomic_DNA"/>
</dbReference>
<gene>
    <name evidence="2" type="ORF">U0070_010034</name>
</gene>
<name>A0AAW0I2I7_MYOGA</name>
<dbReference type="AlphaFoldDB" id="A0AAW0I2I7"/>
<accession>A0AAW0I2I7</accession>